<keyword evidence="3" id="KW-1185">Reference proteome</keyword>
<evidence type="ECO:0000313" key="3">
    <source>
        <dbReference type="Proteomes" id="UP000828390"/>
    </source>
</evidence>
<reference evidence="2" key="2">
    <citation type="submission" date="2020-11" db="EMBL/GenBank/DDBJ databases">
        <authorList>
            <person name="McCartney M.A."/>
            <person name="Auch B."/>
            <person name="Kono T."/>
            <person name="Mallez S."/>
            <person name="Becker A."/>
            <person name="Gohl D.M."/>
            <person name="Silverstein K.A.T."/>
            <person name="Koren S."/>
            <person name="Bechman K.B."/>
            <person name="Herman A."/>
            <person name="Abrahante J.E."/>
            <person name="Garbe J."/>
        </authorList>
    </citation>
    <scope>NUCLEOTIDE SEQUENCE</scope>
    <source>
        <strain evidence="2">Duluth1</strain>
        <tissue evidence="2">Whole animal</tissue>
    </source>
</reference>
<accession>A0A9D4HH23</accession>
<sequence length="93" mass="10280">MLEGQEIPPSGIPTSVSAGYKQTTGRVDGSAEAGSEANVEAEHYYLASFYHVYEPKFETLDDDFYPRPSLSATGYTVTVTERVASRWEPNRLS</sequence>
<dbReference type="EMBL" id="JAIWYP010000013">
    <property type="protein sequence ID" value="KAH3717123.1"/>
    <property type="molecule type" value="Genomic_DNA"/>
</dbReference>
<name>A0A9D4HH23_DREPO</name>
<organism evidence="2 3">
    <name type="scientific">Dreissena polymorpha</name>
    <name type="common">Zebra mussel</name>
    <name type="synonym">Mytilus polymorpha</name>
    <dbReference type="NCBI Taxonomy" id="45954"/>
    <lineage>
        <taxon>Eukaryota</taxon>
        <taxon>Metazoa</taxon>
        <taxon>Spiralia</taxon>
        <taxon>Lophotrochozoa</taxon>
        <taxon>Mollusca</taxon>
        <taxon>Bivalvia</taxon>
        <taxon>Autobranchia</taxon>
        <taxon>Heteroconchia</taxon>
        <taxon>Euheterodonta</taxon>
        <taxon>Imparidentia</taxon>
        <taxon>Neoheterodontei</taxon>
        <taxon>Myida</taxon>
        <taxon>Dreissenoidea</taxon>
        <taxon>Dreissenidae</taxon>
        <taxon>Dreissena</taxon>
    </lineage>
</organism>
<dbReference type="AlphaFoldDB" id="A0A9D4HH23"/>
<reference evidence="2" key="1">
    <citation type="journal article" date="2019" name="bioRxiv">
        <title>The Genome of the Zebra Mussel, Dreissena polymorpha: A Resource for Invasive Species Research.</title>
        <authorList>
            <person name="McCartney M.A."/>
            <person name="Auch B."/>
            <person name="Kono T."/>
            <person name="Mallez S."/>
            <person name="Zhang Y."/>
            <person name="Obille A."/>
            <person name="Becker A."/>
            <person name="Abrahante J.E."/>
            <person name="Garbe J."/>
            <person name="Badalamenti J.P."/>
            <person name="Herman A."/>
            <person name="Mangelson H."/>
            <person name="Liachko I."/>
            <person name="Sullivan S."/>
            <person name="Sone E.D."/>
            <person name="Koren S."/>
            <person name="Silverstein K.A.T."/>
            <person name="Beckman K.B."/>
            <person name="Gohl D.M."/>
        </authorList>
    </citation>
    <scope>NUCLEOTIDE SEQUENCE</scope>
    <source>
        <strain evidence="2">Duluth1</strain>
        <tissue evidence="2">Whole animal</tissue>
    </source>
</reference>
<dbReference type="Proteomes" id="UP000828390">
    <property type="component" value="Unassembled WGS sequence"/>
</dbReference>
<protein>
    <submittedName>
        <fullName evidence="2">Uncharacterized protein</fullName>
    </submittedName>
</protein>
<proteinExistence type="predicted"/>
<gene>
    <name evidence="2" type="ORF">DPMN_059901</name>
</gene>
<comment type="caution">
    <text evidence="2">The sequence shown here is derived from an EMBL/GenBank/DDBJ whole genome shotgun (WGS) entry which is preliminary data.</text>
</comment>
<evidence type="ECO:0000256" key="1">
    <source>
        <dbReference type="SAM" id="MobiDB-lite"/>
    </source>
</evidence>
<feature type="compositionally biased region" description="Polar residues" evidence="1">
    <location>
        <begin position="12"/>
        <end position="25"/>
    </location>
</feature>
<feature type="region of interest" description="Disordered" evidence="1">
    <location>
        <begin position="1"/>
        <end position="34"/>
    </location>
</feature>
<evidence type="ECO:0000313" key="2">
    <source>
        <dbReference type="EMBL" id="KAH3717123.1"/>
    </source>
</evidence>